<sequence>MATDGRLEKYKEDEFPNLNVTGYRITSKASRIYNCFAWAAGEDDRWWNPLEPENPYYWPDGVPAELTIAAFIQAYQTLGYEPCARAELEEGFEKIAIYATPDGEPTHAARQLPNGKWTSKLGRWEDIDRKLDGLTSEMYGYVRQILKRPLP</sequence>
<reference evidence="2" key="1">
    <citation type="submission" date="2022-06" db="EMBL/GenBank/DDBJ databases">
        <title>New cyanobacteria of genus Symplocastrum in benthos of Lake Baikal.</title>
        <authorList>
            <person name="Sorokovikova E."/>
            <person name="Tikhonova I."/>
            <person name="Krasnopeev A."/>
            <person name="Evseev P."/>
            <person name="Gladkikh A."/>
            <person name="Belykh O."/>
        </authorList>
    </citation>
    <scope>NUCLEOTIDE SEQUENCE</scope>
    <source>
        <strain evidence="2">BBK-W-15</strain>
    </source>
</reference>
<feature type="domain" description="DUF7689" evidence="1">
    <location>
        <begin position="24"/>
        <end position="147"/>
    </location>
</feature>
<comment type="caution">
    <text evidence="2">The sequence shown here is derived from an EMBL/GenBank/DDBJ whole genome shotgun (WGS) entry which is preliminary data.</text>
</comment>
<proteinExistence type="predicted"/>
<dbReference type="RefSeq" id="WP_254014613.1">
    <property type="nucleotide sequence ID" value="NZ_JAMZMM010000419.1"/>
</dbReference>
<organism evidence="2 3">
    <name type="scientific">Limnofasciculus baicalensis BBK-W-15</name>
    <dbReference type="NCBI Taxonomy" id="2699891"/>
    <lineage>
        <taxon>Bacteria</taxon>
        <taxon>Bacillati</taxon>
        <taxon>Cyanobacteriota</taxon>
        <taxon>Cyanophyceae</taxon>
        <taxon>Coleofasciculales</taxon>
        <taxon>Coleofasciculaceae</taxon>
        <taxon>Limnofasciculus</taxon>
        <taxon>Limnofasciculus baicalensis</taxon>
    </lineage>
</organism>
<gene>
    <name evidence="2" type="ORF">NJ959_25960</name>
</gene>
<name>A0AAE3KUU3_9CYAN</name>
<dbReference type="AlphaFoldDB" id="A0AAE3KUU3"/>
<keyword evidence="3" id="KW-1185">Reference proteome</keyword>
<dbReference type="InterPro" id="IPR056106">
    <property type="entry name" value="DUF7689"/>
</dbReference>
<accession>A0AAE3KUU3</accession>
<dbReference type="EMBL" id="JAMZMM010000419">
    <property type="protein sequence ID" value="MCP2731882.1"/>
    <property type="molecule type" value="Genomic_DNA"/>
</dbReference>
<protein>
    <recommendedName>
        <fullName evidence="1">DUF7689 domain-containing protein</fullName>
    </recommendedName>
</protein>
<evidence type="ECO:0000313" key="3">
    <source>
        <dbReference type="Proteomes" id="UP001204953"/>
    </source>
</evidence>
<evidence type="ECO:0000313" key="2">
    <source>
        <dbReference type="EMBL" id="MCP2731882.1"/>
    </source>
</evidence>
<dbReference type="Pfam" id="PF24738">
    <property type="entry name" value="DUF7689"/>
    <property type="match status" value="1"/>
</dbReference>
<evidence type="ECO:0000259" key="1">
    <source>
        <dbReference type="Pfam" id="PF24738"/>
    </source>
</evidence>
<dbReference type="Proteomes" id="UP001204953">
    <property type="component" value="Unassembled WGS sequence"/>
</dbReference>